<keyword evidence="8" id="KW-0732">Signal</keyword>
<reference evidence="9 10" key="1">
    <citation type="submission" date="2016-10" db="EMBL/GenBank/DDBJ databases">
        <authorList>
            <person name="de Groot N.N."/>
        </authorList>
    </citation>
    <scope>NUCLEOTIDE SEQUENCE [LARGE SCALE GENOMIC DNA]</scope>
    <source>
        <strain evidence="9">1</strain>
    </source>
</reference>
<evidence type="ECO:0000256" key="3">
    <source>
        <dbReference type="ARBA" id="ARBA00022989"/>
    </source>
</evidence>
<dbReference type="PANTHER" id="PTHR38766:SF1">
    <property type="entry name" value="FLAGELLAR PROTEIN FLIO"/>
    <property type="match status" value="1"/>
</dbReference>
<evidence type="ECO:0000256" key="1">
    <source>
        <dbReference type="ARBA" id="ARBA00022475"/>
    </source>
</evidence>
<dbReference type="STRING" id="51642.NSMM_150143"/>
<dbReference type="OrthoDB" id="9182371at2"/>
<evidence type="ECO:0000256" key="7">
    <source>
        <dbReference type="RuleBase" id="RU362064"/>
    </source>
</evidence>
<evidence type="ECO:0000313" key="10">
    <source>
        <dbReference type="Proteomes" id="UP000198729"/>
    </source>
</evidence>
<dbReference type="GO" id="GO:0005886">
    <property type="term" value="C:plasma membrane"/>
    <property type="evidence" value="ECO:0007669"/>
    <property type="project" value="UniProtKB-SubCell"/>
</dbReference>
<dbReference type="Proteomes" id="UP000198729">
    <property type="component" value="Unassembled WGS sequence"/>
</dbReference>
<dbReference type="InterPro" id="IPR052205">
    <property type="entry name" value="FliO/MopB"/>
</dbReference>
<feature type="signal peptide" evidence="8">
    <location>
        <begin position="1"/>
        <end position="20"/>
    </location>
</feature>
<accession>A0A1G5SB38</accession>
<keyword evidence="5 7" id="KW-0975">Bacterial flagellum</keyword>
<evidence type="ECO:0000256" key="5">
    <source>
        <dbReference type="ARBA" id="ARBA00023143"/>
    </source>
</evidence>
<dbReference type="AlphaFoldDB" id="A0A1G5SB38"/>
<keyword evidence="3 7" id="KW-1133">Transmembrane helix</keyword>
<dbReference type="EMBL" id="FMWO01000020">
    <property type="protein sequence ID" value="SCZ84405.1"/>
    <property type="molecule type" value="Genomic_DNA"/>
</dbReference>
<sequence length="147" mass="16141">MFYIRLLPLAMSLSSTLSQAESAQDQGFPLPPSVISTESMLQLLMGLLVVLTLIGLLAWLFKKFGVYPANQSGLIKIIASASVGQRERIVLTEINGTWLILGVAPGHVNLLHRINKSEIIAHSPVDAETKESFPEKLRANLRQDHAQ</sequence>
<evidence type="ECO:0000256" key="8">
    <source>
        <dbReference type="SAM" id="SignalP"/>
    </source>
</evidence>
<dbReference type="PANTHER" id="PTHR38766">
    <property type="entry name" value="FLAGELLAR PROTEIN FLIO"/>
    <property type="match status" value="1"/>
</dbReference>
<comment type="subcellular location">
    <subcellularLocation>
        <location evidence="7">Cell membrane</location>
    </subcellularLocation>
    <subcellularLocation>
        <location evidence="7">Bacterial flagellum basal body</location>
    </subcellularLocation>
</comment>
<dbReference type="NCBIfam" id="TIGR03500">
    <property type="entry name" value="FliO_TIGR"/>
    <property type="match status" value="1"/>
</dbReference>
<organism evidence="9 10">
    <name type="scientific">Nitrosomonas mobilis</name>
    <dbReference type="NCBI Taxonomy" id="51642"/>
    <lineage>
        <taxon>Bacteria</taxon>
        <taxon>Pseudomonadati</taxon>
        <taxon>Pseudomonadota</taxon>
        <taxon>Betaproteobacteria</taxon>
        <taxon>Nitrosomonadales</taxon>
        <taxon>Nitrosomonadaceae</taxon>
        <taxon>Nitrosomonas</taxon>
    </lineage>
</organism>
<feature type="chain" id="PRO_5011556997" description="Flagellar protein" evidence="8">
    <location>
        <begin position="21"/>
        <end position="147"/>
    </location>
</feature>
<dbReference type="GO" id="GO:0009425">
    <property type="term" value="C:bacterial-type flagellum basal body"/>
    <property type="evidence" value="ECO:0007669"/>
    <property type="project" value="UniProtKB-SubCell"/>
</dbReference>
<evidence type="ECO:0000256" key="2">
    <source>
        <dbReference type="ARBA" id="ARBA00022692"/>
    </source>
</evidence>
<name>A0A1G5SB38_9PROT</name>
<keyword evidence="9" id="KW-0966">Cell projection</keyword>
<evidence type="ECO:0000313" key="9">
    <source>
        <dbReference type="EMBL" id="SCZ84405.1"/>
    </source>
</evidence>
<gene>
    <name evidence="9" type="ORF">NSMM_150143</name>
</gene>
<dbReference type="Pfam" id="PF04347">
    <property type="entry name" value="FliO"/>
    <property type="match status" value="1"/>
</dbReference>
<proteinExistence type="inferred from homology"/>
<keyword evidence="1 7" id="KW-1003">Cell membrane</keyword>
<evidence type="ECO:0000256" key="6">
    <source>
        <dbReference type="ARBA" id="ARBA00037937"/>
    </source>
</evidence>
<keyword evidence="4 7" id="KW-0472">Membrane</keyword>
<keyword evidence="9" id="KW-0282">Flagellum</keyword>
<dbReference type="GO" id="GO:0044781">
    <property type="term" value="P:bacterial-type flagellum organization"/>
    <property type="evidence" value="ECO:0007669"/>
    <property type="project" value="UniProtKB-UniRule"/>
</dbReference>
<keyword evidence="10" id="KW-1185">Reference proteome</keyword>
<evidence type="ECO:0000256" key="4">
    <source>
        <dbReference type="ARBA" id="ARBA00023136"/>
    </source>
</evidence>
<keyword evidence="2 7" id="KW-0812">Transmembrane</keyword>
<protein>
    <recommendedName>
        <fullName evidence="7">Flagellar protein</fullName>
    </recommendedName>
</protein>
<comment type="similarity">
    <text evidence="6 7">Belongs to the FliO/MopB family.</text>
</comment>
<keyword evidence="9" id="KW-0969">Cilium</keyword>
<dbReference type="InterPro" id="IPR022781">
    <property type="entry name" value="Flagellar_biosynth_FliO"/>
</dbReference>
<dbReference type="RefSeq" id="WP_090283837.1">
    <property type="nucleotide sequence ID" value="NZ_FMWO01000020.1"/>
</dbReference>
<feature type="transmembrane region" description="Helical" evidence="7">
    <location>
        <begin position="41"/>
        <end position="61"/>
    </location>
</feature>